<dbReference type="AlphaFoldDB" id="A0A381VPJ9"/>
<reference evidence="1" key="1">
    <citation type="submission" date="2018-05" db="EMBL/GenBank/DDBJ databases">
        <authorList>
            <person name="Lanie J.A."/>
            <person name="Ng W.-L."/>
            <person name="Kazmierczak K.M."/>
            <person name="Andrzejewski T.M."/>
            <person name="Davidsen T.M."/>
            <person name="Wayne K.J."/>
            <person name="Tettelin H."/>
            <person name="Glass J.I."/>
            <person name="Rusch D."/>
            <person name="Podicherti R."/>
            <person name="Tsui H.-C.T."/>
            <person name="Winkler M.E."/>
        </authorList>
    </citation>
    <scope>NUCLEOTIDE SEQUENCE</scope>
</reference>
<name>A0A381VPJ9_9ZZZZ</name>
<proteinExistence type="predicted"/>
<sequence length="40" mass="4262">MKITHNDGSHLLLSGQSKKVGSDVLAQASLLGSAQNQDRR</sequence>
<protein>
    <submittedName>
        <fullName evidence="1">Uncharacterized protein</fullName>
    </submittedName>
</protein>
<gene>
    <name evidence="1" type="ORF">METZ01_LOCUS94297</name>
</gene>
<organism evidence="1">
    <name type="scientific">marine metagenome</name>
    <dbReference type="NCBI Taxonomy" id="408172"/>
    <lineage>
        <taxon>unclassified sequences</taxon>
        <taxon>metagenomes</taxon>
        <taxon>ecological metagenomes</taxon>
    </lineage>
</organism>
<evidence type="ECO:0000313" key="1">
    <source>
        <dbReference type="EMBL" id="SVA41443.1"/>
    </source>
</evidence>
<dbReference type="EMBL" id="UINC01009236">
    <property type="protein sequence ID" value="SVA41443.1"/>
    <property type="molecule type" value="Genomic_DNA"/>
</dbReference>
<accession>A0A381VPJ9</accession>